<dbReference type="SUPFAM" id="SSF161111">
    <property type="entry name" value="Cation efflux protein transmembrane domain-like"/>
    <property type="match status" value="1"/>
</dbReference>
<protein>
    <submittedName>
        <fullName evidence="9">Cation transporter</fullName>
    </submittedName>
</protein>
<evidence type="ECO:0000259" key="8">
    <source>
        <dbReference type="Pfam" id="PF01545"/>
    </source>
</evidence>
<evidence type="ECO:0000313" key="9">
    <source>
        <dbReference type="EMBL" id="TAA29880.1"/>
    </source>
</evidence>
<dbReference type="InterPro" id="IPR058533">
    <property type="entry name" value="Cation_efflux_TM"/>
</dbReference>
<feature type="domain" description="Cation efflux protein transmembrane" evidence="8">
    <location>
        <begin position="25"/>
        <end position="196"/>
    </location>
</feature>
<evidence type="ECO:0000256" key="2">
    <source>
        <dbReference type="ARBA" id="ARBA00022692"/>
    </source>
</evidence>
<keyword evidence="2 7" id="KW-0812">Transmembrane</keyword>
<comment type="caution">
    <text evidence="9">The sequence shown here is derived from an EMBL/GenBank/DDBJ whole genome shotgun (WGS) entry which is preliminary data.</text>
</comment>
<organism evidence="9 10">
    <name type="scientific">Pseudoxanthomonas winnipegensis</name>
    <dbReference type="NCBI Taxonomy" id="2480810"/>
    <lineage>
        <taxon>Bacteria</taxon>
        <taxon>Pseudomonadati</taxon>
        <taxon>Pseudomonadota</taxon>
        <taxon>Gammaproteobacteria</taxon>
        <taxon>Lysobacterales</taxon>
        <taxon>Lysobacteraceae</taxon>
        <taxon>Pseudoxanthomonas</taxon>
    </lineage>
</organism>
<reference evidence="9 10" key="1">
    <citation type="submission" date="2019-02" db="EMBL/GenBank/DDBJ databases">
        <title>WGS of Pseudoxanthomonas species novum from clinical isolates.</title>
        <authorList>
            <person name="Bernier A.-M."/>
            <person name="Bernard K."/>
            <person name="Vachon A."/>
        </authorList>
    </citation>
    <scope>NUCLEOTIDE SEQUENCE [LARGE SCALE GENOMIC DNA]</scope>
    <source>
        <strain evidence="9 10">NML171202</strain>
    </source>
</reference>
<feature type="transmembrane region" description="Helical" evidence="7">
    <location>
        <begin position="24"/>
        <end position="46"/>
    </location>
</feature>
<proteinExistence type="predicted"/>
<evidence type="ECO:0000256" key="3">
    <source>
        <dbReference type="ARBA" id="ARBA00022906"/>
    </source>
</evidence>
<dbReference type="PANTHER" id="PTHR11562:SF17">
    <property type="entry name" value="RE54080P-RELATED"/>
    <property type="match status" value="1"/>
</dbReference>
<dbReference type="Pfam" id="PF01545">
    <property type="entry name" value="Cation_efflux"/>
    <property type="match status" value="1"/>
</dbReference>
<feature type="transmembrane region" description="Helical" evidence="7">
    <location>
        <begin position="83"/>
        <end position="101"/>
    </location>
</feature>
<dbReference type="EMBL" id="SHMB01000003">
    <property type="protein sequence ID" value="TAA29880.1"/>
    <property type="molecule type" value="Genomic_DNA"/>
</dbReference>
<evidence type="ECO:0000313" key="10">
    <source>
        <dbReference type="Proteomes" id="UP000291286"/>
    </source>
</evidence>
<accession>A0A4Q8LIR9</accession>
<name>A0A4Q8LIR9_9GAMM</name>
<feature type="region of interest" description="Disordered" evidence="6">
    <location>
        <begin position="214"/>
        <end position="233"/>
    </location>
</feature>
<dbReference type="InterPro" id="IPR027469">
    <property type="entry name" value="Cation_efflux_TMD_sf"/>
</dbReference>
<keyword evidence="3" id="KW-0862">Zinc</keyword>
<dbReference type="Proteomes" id="UP000291286">
    <property type="component" value="Unassembled WGS sequence"/>
</dbReference>
<evidence type="ECO:0000256" key="1">
    <source>
        <dbReference type="ARBA" id="ARBA00004141"/>
    </source>
</evidence>
<sequence>MSDCGCHDTAATLSKNTDHARRRVLWVVLAINVLLFVGEFSAGWWADSSALQADSLDSLGDALVYILSLWVIGGTLRQRTKAVFLKGGIQALFGLAVLVEVGRRAWLGAEPVAPIMAIAASIALVGNLICFGLLTRFRSDDMNMRSVWLCSRNDLVNNVGVIAAAGLVKWFDSPWPDLLIGLLVAVLFLRTAAHVLTGAWQDWHRPESVVVTQPSSCGVRRPPAPDAAANRRG</sequence>
<dbReference type="InterPro" id="IPR050681">
    <property type="entry name" value="CDF/SLC30A"/>
</dbReference>
<dbReference type="PANTHER" id="PTHR11562">
    <property type="entry name" value="CATION EFFLUX PROTEIN/ ZINC TRANSPORTER"/>
    <property type="match status" value="1"/>
</dbReference>
<dbReference type="RefSeq" id="WP_130518309.1">
    <property type="nucleotide sequence ID" value="NZ_SHMA01000002.1"/>
</dbReference>
<comment type="subcellular location">
    <subcellularLocation>
        <location evidence="1">Membrane</location>
        <topology evidence="1">Multi-pass membrane protein</topology>
    </subcellularLocation>
</comment>
<keyword evidence="3" id="KW-0864">Zinc transport</keyword>
<keyword evidence="3" id="KW-0813">Transport</keyword>
<dbReference type="GO" id="GO:0005385">
    <property type="term" value="F:zinc ion transmembrane transporter activity"/>
    <property type="evidence" value="ECO:0007669"/>
    <property type="project" value="TreeGrafter"/>
</dbReference>
<dbReference type="AlphaFoldDB" id="A0A4Q8LIR9"/>
<evidence type="ECO:0000256" key="7">
    <source>
        <dbReference type="SAM" id="Phobius"/>
    </source>
</evidence>
<feature type="transmembrane region" description="Helical" evidence="7">
    <location>
        <begin position="113"/>
        <end position="134"/>
    </location>
</feature>
<keyword evidence="5 7" id="KW-0472">Membrane</keyword>
<feature type="transmembrane region" description="Helical" evidence="7">
    <location>
        <begin position="58"/>
        <end position="76"/>
    </location>
</feature>
<gene>
    <name evidence="9" type="ORF">EA661_10085</name>
</gene>
<feature type="transmembrane region" description="Helical" evidence="7">
    <location>
        <begin position="155"/>
        <end position="172"/>
    </location>
</feature>
<evidence type="ECO:0000256" key="4">
    <source>
        <dbReference type="ARBA" id="ARBA00022989"/>
    </source>
</evidence>
<dbReference type="GO" id="GO:0005886">
    <property type="term" value="C:plasma membrane"/>
    <property type="evidence" value="ECO:0007669"/>
    <property type="project" value="TreeGrafter"/>
</dbReference>
<feature type="transmembrane region" description="Helical" evidence="7">
    <location>
        <begin position="178"/>
        <end position="196"/>
    </location>
</feature>
<dbReference type="Gene3D" id="1.20.1510.10">
    <property type="entry name" value="Cation efflux protein transmembrane domain"/>
    <property type="match status" value="1"/>
</dbReference>
<keyword evidence="4 7" id="KW-1133">Transmembrane helix</keyword>
<keyword evidence="3" id="KW-0406">Ion transport</keyword>
<evidence type="ECO:0000256" key="6">
    <source>
        <dbReference type="SAM" id="MobiDB-lite"/>
    </source>
</evidence>
<evidence type="ECO:0000256" key="5">
    <source>
        <dbReference type="ARBA" id="ARBA00023136"/>
    </source>
</evidence>